<dbReference type="Pfam" id="PF00216">
    <property type="entry name" value="Bac_DNA_binding"/>
    <property type="match status" value="1"/>
</dbReference>
<dbReference type="AlphaFoldDB" id="A0A6G7PXK2"/>
<dbReference type="PRINTS" id="PR01727">
    <property type="entry name" value="DNABINDINGHU"/>
</dbReference>
<dbReference type="SUPFAM" id="SSF47729">
    <property type="entry name" value="IHF-like DNA-binding proteins"/>
    <property type="match status" value="1"/>
</dbReference>
<proteinExistence type="inferred from homology"/>
<dbReference type="PANTHER" id="PTHR33175">
    <property type="entry name" value="DNA-BINDING PROTEIN HU"/>
    <property type="match status" value="1"/>
</dbReference>
<evidence type="ECO:0000256" key="3">
    <source>
        <dbReference type="RuleBase" id="RU003939"/>
    </source>
</evidence>
<dbReference type="PANTHER" id="PTHR33175:SF2">
    <property type="entry name" value="INTEGRATION HOST FACTOR SUBUNIT ALPHA"/>
    <property type="match status" value="1"/>
</dbReference>
<keyword evidence="5" id="KW-1185">Reference proteome</keyword>
<gene>
    <name evidence="4" type="ORF">G4V39_09115</name>
</gene>
<evidence type="ECO:0000256" key="2">
    <source>
        <dbReference type="ARBA" id="ARBA00023125"/>
    </source>
</evidence>
<dbReference type="RefSeq" id="WP_166032636.1">
    <property type="nucleotide sequence ID" value="NZ_CP048877.1"/>
</dbReference>
<dbReference type="InterPro" id="IPR000119">
    <property type="entry name" value="Hist_DNA-bd"/>
</dbReference>
<protein>
    <submittedName>
        <fullName evidence="4">Integration host factor subunit alpha</fullName>
    </submittedName>
</protein>
<comment type="similarity">
    <text evidence="1 3">Belongs to the bacterial histone-like protein family.</text>
</comment>
<dbReference type="KEGG" id="tav:G4V39_09115"/>
<dbReference type="GO" id="GO:0005829">
    <property type="term" value="C:cytosol"/>
    <property type="evidence" value="ECO:0007669"/>
    <property type="project" value="TreeGrafter"/>
</dbReference>
<dbReference type="GO" id="GO:0030527">
    <property type="term" value="F:structural constituent of chromatin"/>
    <property type="evidence" value="ECO:0007669"/>
    <property type="project" value="InterPro"/>
</dbReference>
<dbReference type="Proteomes" id="UP000502179">
    <property type="component" value="Chromosome"/>
</dbReference>
<dbReference type="SMART" id="SM00411">
    <property type="entry name" value="BHL"/>
    <property type="match status" value="1"/>
</dbReference>
<organism evidence="4 5">
    <name type="scientific">Thermosulfuriphilus ammonigenes</name>
    <dbReference type="NCBI Taxonomy" id="1936021"/>
    <lineage>
        <taxon>Bacteria</taxon>
        <taxon>Pseudomonadati</taxon>
        <taxon>Thermodesulfobacteriota</taxon>
        <taxon>Thermodesulfobacteria</taxon>
        <taxon>Thermodesulfobacteriales</taxon>
        <taxon>Thermodesulfobacteriaceae</taxon>
        <taxon>Thermosulfuriphilus</taxon>
    </lineage>
</organism>
<accession>A0A6G7PXK2</accession>
<dbReference type="EMBL" id="CP048877">
    <property type="protein sequence ID" value="QIJ72419.1"/>
    <property type="molecule type" value="Genomic_DNA"/>
</dbReference>
<dbReference type="Gene3D" id="4.10.520.10">
    <property type="entry name" value="IHF-like DNA-binding proteins"/>
    <property type="match status" value="1"/>
</dbReference>
<evidence type="ECO:0000256" key="1">
    <source>
        <dbReference type="ARBA" id="ARBA00010529"/>
    </source>
</evidence>
<keyword evidence="2" id="KW-0238">DNA-binding</keyword>
<reference evidence="4 5" key="1">
    <citation type="submission" date="2020-02" db="EMBL/GenBank/DDBJ databases">
        <title>Genome analysis of Thermosulfuriphilus ammonigenes ST65T, an anaerobic thermophilic chemolithoautotrophic bacterium isolated from a deep-sea hydrothermal vent.</title>
        <authorList>
            <person name="Slobodkina G."/>
            <person name="Allioux M."/>
            <person name="Merkel A."/>
            <person name="Alain K."/>
            <person name="Jebbar M."/>
            <person name="Slobodkin A."/>
        </authorList>
    </citation>
    <scope>NUCLEOTIDE SEQUENCE [LARGE SCALE GENOMIC DNA]</scope>
    <source>
        <strain evidence="4 5">ST65</strain>
    </source>
</reference>
<dbReference type="InterPro" id="IPR010992">
    <property type="entry name" value="IHF-like_DNA-bd_dom_sf"/>
</dbReference>
<sequence length="98" mass="11245">MKKNKTVTKKELAQHLHDNLGFSVRSMSRVVDEVFELIKEALIIGEPVKIVRFGTFEPYERRGRRGVSPRSGEAIEIPDQKTVVFRPSPTLRKNLNAR</sequence>
<evidence type="ECO:0000313" key="4">
    <source>
        <dbReference type="EMBL" id="QIJ72419.1"/>
    </source>
</evidence>
<name>A0A6G7PXK2_9BACT</name>
<evidence type="ECO:0000313" key="5">
    <source>
        <dbReference type="Proteomes" id="UP000502179"/>
    </source>
</evidence>
<dbReference type="GO" id="GO:0003677">
    <property type="term" value="F:DNA binding"/>
    <property type="evidence" value="ECO:0007669"/>
    <property type="project" value="UniProtKB-KW"/>
</dbReference>